<dbReference type="GO" id="GO:0005634">
    <property type="term" value="C:nucleus"/>
    <property type="evidence" value="ECO:0007669"/>
    <property type="project" value="UniProtKB-SubCell"/>
</dbReference>
<dbReference type="Proteomes" id="UP001289374">
    <property type="component" value="Unassembled WGS sequence"/>
</dbReference>
<comment type="caution">
    <text evidence="9">The sequence shown here is derived from an EMBL/GenBank/DDBJ whole genome shotgun (WGS) entry which is preliminary data.</text>
</comment>
<dbReference type="PANTHER" id="PTHR33057">
    <property type="entry name" value="TRANSCRIPTION REPRESSOR OFP7-RELATED"/>
    <property type="match status" value="1"/>
</dbReference>
<dbReference type="PANTHER" id="PTHR33057:SF26">
    <property type="entry name" value="TRANSCRIPTION REPRESSOR OFP13"/>
    <property type="match status" value="1"/>
</dbReference>
<organism evidence="9 10">
    <name type="scientific">Sesamum angolense</name>
    <dbReference type="NCBI Taxonomy" id="2727404"/>
    <lineage>
        <taxon>Eukaryota</taxon>
        <taxon>Viridiplantae</taxon>
        <taxon>Streptophyta</taxon>
        <taxon>Embryophyta</taxon>
        <taxon>Tracheophyta</taxon>
        <taxon>Spermatophyta</taxon>
        <taxon>Magnoliopsida</taxon>
        <taxon>eudicotyledons</taxon>
        <taxon>Gunneridae</taxon>
        <taxon>Pentapetalae</taxon>
        <taxon>asterids</taxon>
        <taxon>lamiids</taxon>
        <taxon>Lamiales</taxon>
        <taxon>Pedaliaceae</taxon>
        <taxon>Sesamum</taxon>
    </lineage>
</organism>
<evidence type="ECO:0000256" key="1">
    <source>
        <dbReference type="ARBA" id="ARBA00004123"/>
    </source>
</evidence>
<dbReference type="PROSITE" id="PS51754">
    <property type="entry name" value="OVATE"/>
    <property type="match status" value="1"/>
</dbReference>
<evidence type="ECO:0000313" key="10">
    <source>
        <dbReference type="Proteomes" id="UP001289374"/>
    </source>
</evidence>
<keyword evidence="2 6" id="KW-0678">Repressor</keyword>
<proteinExistence type="predicted"/>
<dbReference type="Pfam" id="PF04844">
    <property type="entry name" value="Ovate"/>
    <property type="match status" value="1"/>
</dbReference>
<reference evidence="9" key="2">
    <citation type="journal article" date="2024" name="Plant">
        <title>Genomic evolution and insights into agronomic trait innovations of Sesamum species.</title>
        <authorList>
            <person name="Miao H."/>
            <person name="Wang L."/>
            <person name="Qu L."/>
            <person name="Liu H."/>
            <person name="Sun Y."/>
            <person name="Le M."/>
            <person name="Wang Q."/>
            <person name="Wei S."/>
            <person name="Zheng Y."/>
            <person name="Lin W."/>
            <person name="Duan Y."/>
            <person name="Cao H."/>
            <person name="Xiong S."/>
            <person name="Wang X."/>
            <person name="Wei L."/>
            <person name="Li C."/>
            <person name="Ma Q."/>
            <person name="Ju M."/>
            <person name="Zhao R."/>
            <person name="Li G."/>
            <person name="Mu C."/>
            <person name="Tian Q."/>
            <person name="Mei H."/>
            <person name="Zhang T."/>
            <person name="Gao T."/>
            <person name="Zhang H."/>
        </authorList>
    </citation>
    <scope>NUCLEOTIDE SEQUENCE</scope>
    <source>
        <strain evidence="9">K16</strain>
    </source>
</reference>
<dbReference type="NCBIfam" id="TIGR01568">
    <property type="entry name" value="A_thal_3678"/>
    <property type="match status" value="1"/>
</dbReference>
<name>A0AAE1W2A8_9LAMI</name>
<evidence type="ECO:0000256" key="3">
    <source>
        <dbReference type="ARBA" id="ARBA00023015"/>
    </source>
</evidence>
<feature type="region of interest" description="Disordered" evidence="7">
    <location>
        <begin position="238"/>
        <end position="275"/>
    </location>
</feature>
<comment type="subcellular location">
    <subcellularLocation>
        <location evidence="1 6">Nucleus</location>
    </subcellularLocation>
</comment>
<accession>A0AAE1W2A8</accession>
<evidence type="ECO:0000256" key="4">
    <source>
        <dbReference type="ARBA" id="ARBA00023163"/>
    </source>
</evidence>
<reference evidence="9" key="1">
    <citation type="submission" date="2020-06" db="EMBL/GenBank/DDBJ databases">
        <authorList>
            <person name="Li T."/>
            <person name="Hu X."/>
            <person name="Zhang T."/>
            <person name="Song X."/>
            <person name="Zhang H."/>
            <person name="Dai N."/>
            <person name="Sheng W."/>
            <person name="Hou X."/>
            <person name="Wei L."/>
        </authorList>
    </citation>
    <scope>NUCLEOTIDE SEQUENCE</scope>
    <source>
        <strain evidence="9">K16</strain>
        <tissue evidence="9">Leaf</tissue>
    </source>
</reference>
<sequence length="275" mass="30193">MSKKMKKIPSIFKSKEANRQSHWQWPLPSCKHPKTLSFRATTTSDDVFKTVNSVFLDTSIDVLETLETPESWFTNSSECASTFSADEHSDDNNNNVESPSLEAIMQGVRSSERLFFEPGETSSILKEPEISGRAALLPFKESVALALESDDPYLDFKKSMQEMVESHGLKEWDCLEELLGWYLRMNGKNNHGFIVGAFVDLLVGMANDHHHQHRCNDSSGSSMAVCCSDTSTTSYSSAGSCFDSPTSPRSPTGGVMVGDGDEMGIDDAGVVVGQP</sequence>
<keyword evidence="5 6" id="KW-0539">Nucleus</keyword>
<dbReference type="InterPro" id="IPR006458">
    <property type="entry name" value="Ovate_C"/>
</dbReference>
<dbReference type="EMBL" id="JACGWL010000016">
    <property type="protein sequence ID" value="KAK4385456.1"/>
    <property type="molecule type" value="Genomic_DNA"/>
</dbReference>
<evidence type="ECO:0000313" key="9">
    <source>
        <dbReference type="EMBL" id="KAK4385456.1"/>
    </source>
</evidence>
<evidence type="ECO:0000256" key="5">
    <source>
        <dbReference type="ARBA" id="ARBA00023242"/>
    </source>
</evidence>
<dbReference type="AlphaFoldDB" id="A0AAE1W2A8"/>
<comment type="function">
    <text evidence="6">Transcriptional repressor that regulates multiple aspects of plant growth and development.</text>
</comment>
<dbReference type="InterPro" id="IPR038933">
    <property type="entry name" value="Ovate"/>
</dbReference>
<evidence type="ECO:0000256" key="2">
    <source>
        <dbReference type="ARBA" id="ARBA00022491"/>
    </source>
</evidence>
<keyword evidence="10" id="KW-1185">Reference proteome</keyword>
<evidence type="ECO:0000259" key="8">
    <source>
        <dbReference type="PROSITE" id="PS51754"/>
    </source>
</evidence>
<gene>
    <name evidence="9" type="ORF">Sango_2669600</name>
</gene>
<evidence type="ECO:0000256" key="7">
    <source>
        <dbReference type="SAM" id="MobiDB-lite"/>
    </source>
</evidence>
<keyword evidence="3 6" id="KW-0805">Transcription regulation</keyword>
<keyword evidence="4 6" id="KW-0804">Transcription</keyword>
<protein>
    <recommendedName>
        <fullName evidence="6">Transcription repressor</fullName>
    </recommendedName>
    <alternativeName>
        <fullName evidence="6">Ovate family protein</fullName>
    </alternativeName>
</protein>
<evidence type="ECO:0000256" key="6">
    <source>
        <dbReference type="RuleBase" id="RU367028"/>
    </source>
</evidence>
<feature type="domain" description="OVATE" evidence="8">
    <location>
        <begin position="145"/>
        <end position="204"/>
    </location>
</feature>
<dbReference type="GO" id="GO:0045892">
    <property type="term" value="P:negative regulation of DNA-templated transcription"/>
    <property type="evidence" value="ECO:0007669"/>
    <property type="project" value="UniProtKB-UniRule"/>
</dbReference>